<proteinExistence type="predicted"/>
<dbReference type="EMBL" id="MPUH01000525">
    <property type="protein sequence ID" value="OMJ78366.1"/>
    <property type="molecule type" value="Genomic_DNA"/>
</dbReference>
<reference evidence="1 2" key="1">
    <citation type="submission" date="2016-11" db="EMBL/GenBank/DDBJ databases">
        <title>The macronuclear genome of Stentor coeruleus: a giant cell with tiny introns.</title>
        <authorList>
            <person name="Slabodnick M."/>
            <person name="Ruby J.G."/>
            <person name="Reiff S.B."/>
            <person name="Swart E.C."/>
            <person name="Gosai S."/>
            <person name="Prabakaran S."/>
            <person name="Witkowska E."/>
            <person name="Larue G.E."/>
            <person name="Fisher S."/>
            <person name="Freeman R.M."/>
            <person name="Gunawardena J."/>
            <person name="Chu W."/>
            <person name="Stover N.A."/>
            <person name="Gregory B.D."/>
            <person name="Nowacki M."/>
            <person name="Derisi J."/>
            <person name="Roy S.W."/>
            <person name="Marshall W.F."/>
            <person name="Sood P."/>
        </authorList>
    </citation>
    <scope>NUCLEOTIDE SEQUENCE [LARGE SCALE GENOMIC DNA]</scope>
    <source>
        <strain evidence="1">WM001</strain>
    </source>
</reference>
<dbReference type="Pfam" id="PF01459">
    <property type="entry name" value="Porin_3"/>
    <property type="match status" value="1"/>
</dbReference>
<gene>
    <name evidence="1" type="ORF">SteCoe_21850</name>
</gene>
<organism evidence="1 2">
    <name type="scientific">Stentor coeruleus</name>
    <dbReference type="NCBI Taxonomy" id="5963"/>
    <lineage>
        <taxon>Eukaryota</taxon>
        <taxon>Sar</taxon>
        <taxon>Alveolata</taxon>
        <taxon>Ciliophora</taxon>
        <taxon>Postciliodesmatophora</taxon>
        <taxon>Heterotrichea</taxon>
        <taxon>Heterotrichida</taxon>
        <taxon>Stentoridae</taxon>
        <taxon>Stentor</taxon>
    </lineage>
</organism>
<dbReference type="Proteomes" id="UP000187209">
    <property type="component" value="Unassembled WGS sequence"/>
</dbReference>
<accession>A0A1R2BNN6</accession>
<evidence type="ECO:0000313" key="1">
    <source>
        <dbReference type="EMBL" id="OMJ78366.1"/>
    </source>
</evidence>
<comment type="caution">
    <text evidence="1">The sequence shown here is derived from an EMBL/GenBank/DDBJ whole genome shotgun (WGS) entry which is preliminary data.</text>
</comment>
<dbReference type="InterPro" id="IPR027246">
    <property type="entry name" value="Porin_Euk/Tom40"/>
</dbReference>
<dbReference type="GO" id="GO:0005741">
    <property type="term" value="C:mitochondrial outer membrane"/>
    <property type="evidence" value="ECO:0007669"/>
    <property type="project" value="InterPro"/>
</dbReference>
<protein>
    <submittedName>
        <fullName evidence="1">Uncharacterized protein</fullName>
    </submittedName>
</protein>
<dbReference type="AlphaFoldDB" id="A0A1R2BNN6"/>
<sequence>MEQDLKELSVLQDKIIGKPFPAGVGLLWKFCQNSGLCLDGKYFSAGNISCKQRISLKNHLTNCKLTLDSNKIYKGSIELFTHTPSLIIPKLKIVSDYSSNIIKNQITISYQEYSNKVVLGIMNNILSLYGRKETHKFGFCGELSGIPNKPGVDLKVALWKNSENYRIQIGKELHGNFWGSFWLNRSPSSELAGKIEMSRKNVQIILGSIYKIRDNQSLRVRLDSEGKIGIELEQKLASWVQLSASADISVKDLAKEENAFLGFGISLNITNN</sequence>
<name>A0A1R2BNN6_9CILI</name>
<dbReference type="Gene3D" id="2.40.160.10">
    <property type="entry name" value="Porin"/>
    <property type="match status" value="1"/>
</dbReference>
<keyword evidence="2" id="KW-1185">Reference proteome</keyword>
<dbReference type="GO" id="GO:0055085">
    <property type="term" value="P:transmembrane transport"/>
    <property type="evidence" value="ECO:0007669"/>
    <property type="project" value="InterPro"/>
</dbReference>
<dbReference type="InterPro" id="IPR023614">
    <property type="entry name" value="Porin_dom_sf"/>
</dbReference>
<evidence type="ECO:0000313" key="2">
    <source>
        <dbReference type="Proteomes" id="UP000187209"/>
    </source>
</evidence>